<dbReference type="EMBL" id="JBHSZQ010000001">
    <property type="protein sequence ID" value="MFC7124432.1"/>
    <property type="molecule type" value="Genomic_DNA"/>
</dbReference>
<dbReference type="AlphaFoldDB" id="A0ABD5X0B1"/>
<organism evidence="1 2">
    <name type="scientific">Halovenus rubra</name>
    <dbReference type="NCBI Taxonomy" id="869890"/>
    <lineage>
        <taxon>Archaea</taxon>
        <taxon>Methanobacteriati</taxon>
        <taxon>Methanobacteriota</taxon>
        <taxon>Stenosarchaea group</taxon>
        <taxon>Halobacteria</taxon>
        <taxon>Halobacteriales</taxon>
        <taxon>Haloarculaceae</taxon>
        <taxon>Halovenus</taxon>
    </lineage>
</organism>
<protein>
    <submittedName>
        <fullName evidence="1">Uncharacterized protein</fullName>
    </submittedName>
</protein>
<dbReference type="RefSeq" id="WP_267637851.1">
    <property type="nucleotide sequence ID" value="NZ_JAODIY010000010.1"/>
</dbReference>
<comment type="caution">
    <text evidence="1">The sequence shown here is derived from an EMBL/GenBank/DDBJ whole genome shotgun (WGS) entry which is preliminary data.</text>
</comment>
<dbReference type="Proteomes" id="UP001596414">
    <property type="component" value="Unassembled WGS sequence"/>
</dbReference>
<evidence type="ECO:0000313" key="2">
    <source>
        <dbReference type="Proteomes" id="UP001596414"/>
    </source>
</evidence>
<proteinExistence type="predicted"/>
<gene>
    <name evidence="1" type="ORF">ACFQJ7_00025</name>
</gene>
<name>A0ABD5X0B1_9EURY</name>
<sequence length="82" mass="8620">MQDQLTGRRFAAATTTVGAIGLAGCPGGDGDSILEATFRFDVGDTDLTVTHDRGDSPTGDTTDAVEILHTMLNCSNKLDFDE</sequence>
<reference evidence="1 2" key="1">
    <citation type="journal article" date="2014" name="Int. J. Syst. Evol. Microbiol.">
        <title>Complete genome sequence of Corynebacterium casei LMG S-19264T (=DSM 44701T), isolated from a smear-ripened cheese.</title>
        <authorList>
            <consortium name="US DOE Joint Genome Institute (JGI-PGF)"/>
            <person name="Walter F."/>
            <person name="Albersmeier A."/>
            <person name="Kalinowski J."/>
            <person name="Ruckert C."/>
        </authorList>
    </citation>
    <scope>NUCLEOTIDE SEQUENCE [LARGE SCALE GENOMIC DNA]</scope>
    <source>
        <strain evidence="1 2">CGMCC 4.7215</strain>
    </source>
</reference>
<accession>A0ABD5X0B1</accession>
<evidence type="ECO:0000313" key="1">
    <source>
        <dbReference type="EMBL" id="MFC7124432.1"/>
    </source>
</evidence>